<keyword evidence="3" id="KW-0804">Transcription</keyword>
<proteinExistence type="predicted"/>
<gene>
    <name evidence="6" type="ORF">LSG31_22900</name>
</gene>
<dbReference type="PANTHER" id="PTHR30136">
    <property type="entry name" value="HELIX-TURN-HELIX TRANSCRIPTIONAL REGULATOR, ICLR FAMILY"/>
    <property type="match status" value="1"/>
</dbReference>
<evidence type="ECO:0000256" key="1">
    <source>
        <dbReference type="ARBA" id="ARBA00023015"/>
    </source>
</evidence>
<protein>
    <submittedName>
        <fullName evidence="6">IclR family transcriptional regulator</fullName>
    </submittedName>
</protein>
<evidence type="ECO:0000256" key="3">
    <source>
        <dbReference type="ARBA" id="ARBA00023163"/>
    </source>
</evidence>
<sequence>MTFKDHNPDGQRNTAIDKTLSILEMVASTEEGIALAELAKRLDMPKSTVHRLMETLKSRDYVEYDPANEKYIVGLRAVEIGVSGLMNLESVDVAKPYLSDLALSTGETSFFAVYNNGEIVYLYKTEGTRSIRTTAQLGMRKPVHCTGLGKAILSSFSVEEVDKILNVKGMSKFTERTITSRREFHEELSRVRLNGYAVDREETEIGLTCFAVPIYNYTGRAIGGISIAGPNVRMFENQKAFVQKLKDAALHISRRLGFVPSMRVYGT</sequence>
<keyword evidence="7" id="KW-1185">Reference proteome</keyword>
<dbReference type="PROSITE" id="PS51077">
    <property type="entry name" value="HTH_ICLR"/>
    <property type="match status" value="1"/>
</dbReference>
<dbReference type="InterPro" id="IPR036388">
    <property type="entry name" value="WH-like_DNA-bd_sf"/>
</dbReference>
<dbReference type="SUPFAM" id="SSF55781">
    <property type="entry name" value="GAF domain-like"/>
    <property type="match status" value="1"/>
</dbReference>
<dbReference type="RefSeq" id="WP_347437365.1">
    <property type="nucleotide sequence ID" value="NZ_CP089291.1"/>
</dbReference>
<dbReference type="Gene3D" id="1.10.10.10">
    <property type="entry name" value="Winged helix-like DNA-binding domain superfamily/Winged helix DNA-binding domain"/>
    <property type="match status" value="1"/>
</dbReference>
<dbReference type="Pfam" id="PF09339">
    <property type="entry name" value="HTH_IclR"/>
    <property type="match status" value="1"/>
</dbReference>
<organism evidence="6 7">
    <name type="scientific">Fodinisporobacter ferrooxydans</name>
    <dbReference type="NCBI Taxonomy" id="2901836"/>
    <lineage>
        <taxon>Bacteria</taxon>
        <taxon>Bacillati</taxon>
        <taxon>Bacillota</taxon>
        <taxon>Bacilli</taxon>
        <taxon>Bacillales</taxon>
        <taxon>Alicyclobacillaceae</taxon>
        <taxon>Fodinisporobacter</taxon>
    </lineage>
</organism>
<dbReference type="PROSITE" id="PS51078">
    <property type="entry name" value="ICLR_ED"/>
    <property type="match status" value="1"/>
</dbReference>
<feature type="domain" description="HTH iclR-type" evidence="4">
    <location>
        <begin position="13"/>
        <end position="75"/>
    </location>
</feature>
<dbReference type="EMBL" id="CP089291">
    <property type="protein sequence ID" value="UOF90666.1"/>
    <property type="molecule type" value="Genomic_DNA"/>
</dbReference>
<dbReference type="Gene3D" id="3.30.450.40">
    <property type="match status" value="1"/>
</dbReference>
<accession>A0ABY4CN53</accession>
<evidence type="ECO:0000259" key="5">
    <source>
        <dbReference type="PROSITE" id="PS51078"/>
    </source>
</evidence>
<evidence type="ECO:0000313" key="7">
    <source>
        <dbReference type="Proteomes" id="UP000830167"/>
    </source>
</evidence>
<evidence type="ECO:0000259" key="4">
    <source>
        <dbReference type="PROSITE" id="PS51077"/>
    </source>
</evidence>
<keyword evidence="2" id="KW-0238">DNA-binding</keyword>
<reference evidence="6" key="1">
    <citation type="submission" date="2021-12" db="EMBL/GenBank/DDBJ databases">
        <title>Alicyclobacillaceae gen. nov., sp. nov., isolated from chalcocite enrichment system.</title>
        <authorList>
            <person name="Jiang Z."/>
        </authorList>
    </citation>
    <scope>NUCLEOTIDE SEQUENCE</scope>
    <source>
        <strain evidence="6">MYW30-H2</strain>
    </source>
</reference>
<dbReference type="InterPro" id="IPR005471">
    <property type="entry name" value="Tscrpt_reg_IclR_N"/>
</dbReference>
<feature type="domain" description="IclR-ED" evidence="5">
    <location>
        <begin position="76"/>
        <end position="258"/>
    </location>
</feature>
<evidence type="ECO:0000256" key="2">
    <source>
        <dbReference type="ARBA" id="ARBA00023125"/>
    </source>
</evidence>
<dbReference type="PANTHER" id="PTHR30136:SF24">
    <property type="entry name" value="HTH-TYPE TRANSCRIPTIONAL REPRESSOR ALLR"/>
    <property type="match status" value="1"/>
</dbReference>
<dbReference type="Pfam" id="PF01614">
    <property type="entry name" value="IclR_C"/>
    <property type="match status" value="1"/>
</dbReference>
<name>A0ABY4CN53_9BACL</name>
<dbReference type="InterPro" id="IPR036390">
    <property type="entry name" value="WH_DNA-bd_sf"/>
</dbReference>
<dbReference type="InterPro" id="IPR050707">
    <property type="entry name" value="HTH_MetabolicPath_Reg"/>
</dbReference>
<dbReference type="InterPro" id="IPR029016">
    <property type="entry name" value="GAF-like_dom_sf"/>
</dbReference>
<keyword evidence="1" id="KW-0805">Transcription regulation</keyword>
<dbReference type="Proteomes" id="UP000830167">
    <property type="component" value="Chromosome"/>
</dbReference>
<dbReference type="InterPro" id="IPR014757">
    <property type="entry name" value="Tscrpt_reg_IclR_C"/>
</dbReference>
<dbReference type="SUPFAM" id="SSF46785">
    <property type="entry name" value="Winged helix' DNA-binding domain"/>
    <property type="match status" value="1"/>
</dbReference>
<dbReference type="SMART" id="SM00346">
    <property type="entry name" value="HTH_ICLR"/>
    <property type="match status" value="1"/>
</dbReference>
<evidence type="ECO:0000313" key="6">
    <source>
        <dbReference type="EMBL" id="UOF90666.1"/>
    </source>
</evidence>